<accession>A0ABN9PMP1</accession>
<evidence type="ECO:0000313" key="2">
    <source>
        <dbReference type="EMBL" id="CAK0794004.1"/>
    </source>
</evidence>
<organism evidence="2 3">
    <name type="scientific">Prorocentrum cordatum</name>
    <dbReference type="NCBI Taxonomy" id="2364126"/>
    <lineage>
        <taxon>Eukaryota</taxon>
        <taxon>Sar</taxon>
        <taxon>Alveolata</taxon>
        <taxon>Dinophyceae</taxon>
        <taxon>Prorocentrales</taxon>
        <taxon>Prorocentraceae</taxon>
        <taxon>Prorocentrum</taxon>
    </lineage>
</organism>
<gene>
    <name evidence="2" type="ORF">PCOR1329_LOCUS4114</name>
</gene>
<dbReference type="EMBL" id="CAUYUJ010001067">
    <property type="protein sequence ID" value="CAK0794004.1"/>
    <property type="molecule type" value="Genomic_DNA"/>
</dbReference>
<name>A0ABN9PMP1_9DINO</name>
<keyword evidence="3" id="KW-1185">Reference proteome</keyword>
<proteinExistence type="predicted"/>
<evidence type="ECO:0000313" key="3">
    <source>
        <dbReference type="Proteomes" id="UP001189429"/>
    </source>
</evidence>
<sequence>MAGRGAAAPAARREARRQEEEYGEKQGPAERGRRRKRQRREHTDAEAARARGATLWTEQHEASGLPRHRENPRANSGGLEMACGCHDNGHPNSPVIELDMYFKCKKSVLNMFQTGSLHV</sequence>
<dbReference type="Proteomes" id="UP001189429">
    <property type="component" value="Unassembled WGS sequence"/>
</dbReference>
<evidence type="ECO:0000256" key="1">
    <source>
        <dbReference type="SAM" id="MobiDB-lite"/>
    </source>
</evidence>
<feature type="compositionally biased region" description="Basic and acidic residues" evidence="1">
    <location>
        <begin position="11"/>
        <end position="31"/>
    </location>
</feature>
<comment type="caution">
    <text evidence="2">The sequence shown here is derived from an EMBL/GenBank/DDBJ whole genome shotgun (WGS) entry which is preliminary data.</text>
</comment>
<feature type="region of interest" description="Disordered" evidence="1">
    <location>
        <begin position="1"/>
        <end position="75"/>
    </location>
</feature>
<protein>
    <submittedName>
        <fullName evidence="2">Uncharacterized protein</fullName>
    </submittedName>
</protein>
<reference evidence="2" key="1">
    <citation type="submission" date="2023-10" db="EMBL/GenBank/DDBJ databases">
        <authorList>
            <person name="Chen Y."/>
            <person name="Shah S."/>
            <person name="Dougan E. K."/>
            <person name="Thang M."/>
            <person name="Chan C."/>
        </authorList>
    </citation>
    <scope>NUCLEOTIDE SEQUENCE [LARGE SCALE GENOMIC DNA]</scope>
</reference>
<feature type="compositionally biased region" description="Low complexity" evidence="1">
    <location>
        <begin position="1"/>
        <end position="10"/>
    </location>
</feature>